<proteinExistence type="predicted"/>
<name>A0A6J6EHE8_9ZZZZ</name>
<gene>
    <name evidence="1" type="ORF">UFOPK1722_00668</name>
</gene>
<accession>A0A6J6EHE8</accession>
<protein>
    <submittedName>
        <fullName evidence="1">Unannotated protein</fullName>
    </submittedName>
</protein>
<evidence type="ECO:0000313" key="1">
    <source>
        <dbReference type="EMBL" id="CAB4575812.1"/>
    </source>
</evidence>
<organism evidence="1">
    <name type="scientific">freshwater metagenome</name>
    <dbReference type="NCBI Taxonomy" id="449393"/>
    <lineage>
        <taxon>unclassified sequences</taxon>
        <taxon>metagenomes</taxon>
        <taxon>ecological metagenomes</taxon>
    </lineage>
</organism>
<reference evidence="1" key="1">
    <citation type="submission" date="2020-05" db="EMBL/GenBank/DDBJ databases">
        <authorList>
            <person name="Chiriac C."/>
            <person name="Salcher M."/>
            <person name="Ghai R."/>
            <person name="Kavagutti S V."/>
        </authorList>
    </citation>
    <scope>NUCLEOTIDE SEQUENCE</scope>
</reference>
<dbReference type="EMBL" id="CAEZTS010000044">
    <property type="protein sequence ID" value="CAB4575812.1"/>
    <property type="molecule type" value="Genomic_DNA"/>
</dbReference>
<dbReference type="AlphaFoldDB" id="A0A6J6EHE8"/>
<sequence length="129" mass="14167">MNNAVVLTILGVVFVVAAIGAFGVEPHWSSRDGRHFVARASRFERHGEPSWVEVRGSVDNGSILITARRRRHAHLDGTYRLAQTGEGSRRTTVALLRGDHDVLLRLPRRSRTLAALVATASESDEDEAS</sequence>